<dbReference type="GO" id="GO:0016491">
    <property type="term" value="F:oxidoreductase activity"/>
    <property type="evidence" value="ECO:0007669"/>
    <property type="project" value="UniProtKB-KW"/>
</dbReference>
<sequence>MDVSDEQSVRRFGRETRERFGVPDVVVCNSGVGGPSGLLWELELADWEQTFDVNVTGTFLTLREFMPGMIERGSGSAVLIGSMTGKRPLAGRTPCAASKLALVGLARTLALEAGPDGVRVNVVPRVSSPARAWTGSSMPRPKPSPKTRRSSAPN</sequence>
<gene>
    <name evidence="5" type="ORF">HDA44_007040</name>
</gene>
<protein>
    <submittedName>
        <fullName evidence="5">NAD(P)-dependent dehydrogenase (Short-subunit alcohol dehydrogenase family)</fullName>
    </submittedName>
</protein>
<dbReference type="Gene3D" id="3.40.50.720">
    <property type="entry name" value="NAD(P)-binding Rossmann-like Domain"/>
    <property type="match status" value="1"/>
</dbReference>
<evidence type="ECO:0000256" key="4">
    <source>
        <dbReference type="SAM" id="MobiDB-lite"/>
    </source>
</evidence>
<dbReference type="InterPro" id="IPR036291">
    <property type="entry name" value="NAD(P)-bd_dom_sf"/>
</dbReference>
<keyword evidence="2" id="KW-0521">NADP</keyword>
<evidence type="ECO:0000256" key="1">
    <source>
        <dbReference type="ARBA" id="ARBA00006484"/>
    </source>
</evidence>
<proteinExistence type="inferred from homology"/>
<accession>A0A841DZU6</accession>
<reference evidence="5 6" key="1">
    <citation type="submission" date="2020-08" db="EMBL/GenBank/DDBJ databases">
        <title>Sequencing the genomes of 1000 actinobacteria strains.</title>
        <authorList>
            <person name="Klenk H.-P."/>
        </authorList>
    </citation>
    <scope>NUCLEOTIDE SEQUENCE [LARGE SCALE GENOMIC DNA]</scope>
    <source>
        <strain evidence="5 6">DSM 17294</strain>
    </source>
</reference>
<feature type="compositionally biased region" description="Basic residues" evidence="4">
    <location>
        <begin position="143"/>
        <end position="154"/>
    </location>
</feature>
<comment type="similarity">
    <text evidence="1">Belongs to the short-chain dehydrogenases/reductases (SDR) family.</text>
</comment>
<name>A0A841DZU6_9ACTN</name>
<feature type="region of interest" description="Disordered" evidence="4">
    <location>
        <begin position="130"/>
        <end position="154"/>
    </location>
</feature>
<evidence type="ECO:0000313" key="5">
    <source>
        <dbReference type="EMBL" id="MBB5983699.1"/>
    </source>
</evidence>
<dbReference type="PRINTS" id="PR00081">
    <property type="entry name" value="GDHRDH"/>
</dbReference>
<dbReference type="Proteomes" id="UP000558997">
    <property type="component" value="Unassembled WGS sequence"/>
</dbReference>
<dbReference type="PANTHER" id="PTHR43391:SF14">
    <property type="entry name" value="DEHYDROGENASE_REDUCTASE SDR FAMILY PROTEIN 7-LIKE"/>
    <property type="match status" value="1"/>
</dbReference>
<dbReference type="CDD" id="cd05233">
    <property type="entry name" value="SDR_c"/>
    <property type="match status" value="1"/>
</dbReference>
<dbReference type="PANTHER" id="PTHR43391">
    <property type="entry name" value="RETINOL DEHYDROGENASE-RELATED"/>
    <property type="match status" value="1"/>
</dbReference>
<evidence type="ECO:0000256" key="3">
    <source>
        <dbReference type="ARBA" id="ARBA00023002"/>
    </source>
</evidence>
<evidence type="ECO:0000256" key="2">
    <source>
        <dbReference type="ARBA" id="ARBA00022857"/>
    </source>
</evidence>
<organism evidence="5 6">
    <name type="scientific">Kribbella solani</name>
    <dbReference type="NCBI Taxonomy" id="236067"/>
    <lineage>
        <taxon>Bacteria</taxon>
        <taxon>Bacillati</taxon>
        <taxon>Actinomycetota</taxon>
        <taxon>Actinomycetes</taxon>
        <taxon>Propionibacteriales</taxon>
        <taxon>Kribbellaceae</taxon>
        <taxon>Kribbella</taxon>
    </lineage>
</organism>
<dbReference type="SUPFAM" id="SSF51735">
    <property type="entry name" value="NAD(P)-binding Rossmann-fold domains"/>
    <property type="match status" value="1"/>
</dbReference>
<dbReference type="InterPro" id="IPR002347">
    <property type="entry name" value="SDR_fam"/>
</dbReference>
<comment type="caution">
    <text evidence="5">The sequence shown here is derived from an EMBL/GenBank/DDBJ whole genome shotgun (WGS) entry which is preliminary data.</text>
</comment>
<keyword evidence="6" id="KW-1185">Reference proteome</keyword>
<dbReference type="AlphaFoldDB" id="A0A841DZU6"/>
<dbReference type="GO" id="GO:0005829">
    <property type="term" value="C:cytosol"/>
    <property type="evidence" value="ECO:0007669"/>
    <property type="project" value="TreeGrafter"/>
</dbReference>
<dbReference type="EMBL" id="JACHNF010000001">
    <property type="protein sequence ID" value="MBB5983699.1"/>
    <property type="molecule type" value="Genomic_DNA"/>
</dbReference>
<dbReference type="Pfam" id="PF00106">
    <property type="entry name" value="adh_short"/>
    <property type="match status" value="1"/>
</dbReference>
<evidence type="ECO:0000313" key="6">
    <source>
        <dbReference type="Proteomes" id="UP000558997"/>
    </source>
</evidence>
<keyword evidence="3" id="KW-0560">Oxidoreductase</keyword>